<comment type="caution">
    <text evidence="1">The sequence shown here is derived from an EMBL/GenBank/DDBJ whole genome shotgun (WGS) entry which is preliminary data.</text>
</comment>
<name>A0A397WNM6_9ARCH</name>
<proteinExistence type="predicted"/>
<organism evidence="1 2">
    <name type="scientific">Candidatus Nanoclepta minutus</name>
    <dbReference type="NCBI Taxonomy" id="1940235"/>
    <lineage>
        <taxon>Archaea</taxon>
        <taxon>Nanobdellota</taxon>
        <taxon>Candidatus Nanoclepta</taxon>
    </lineage>
</organism>
<dbReference type="Gene3D" id="3.10.310.30">
    <property type="match status" value="1"/>
</dbReference>
<sequence>MILITHWDIDGIFCLYLFYKRFGDRFKVYFSGPRSINRVLSKLIYEGKNNEELFITDIATNQVSLYLSACFNGAHWIDHHEIDSFDVPKGVEIFIKRYKSAARCVADYFNLEDNYLDIVDDIDSNNIRSDLERDLRDLVTAIRYFNPKTYPIYFENIAKELNSGIPIENIIEKRKKILKDYREYLKKKEDYIILSTKIFNLSGRKVFIVEMEYDIPSYNIIEILQKRLGGNIDYIVILYGNRGEIRTTTEKNVLEIAKCLGGGGHRYAAGFQYDNKDLIVEKIKECIEKVIKNEEKLIG</sequence>
<evidence type="ECO:0000313" key="2">
    <source>
        <dbReference type="Proteomes" id="UP000266622"/>
    </source>
</evidence>
<accession>A0A397WNM6</accession>
<protein>
    <submittedName>
        <fullName evidence="1">Uncharacterized protein</fullName>
    </submittedName>
</protein>
<dbReference type="Proteomes" id="UP000266622">
    <property type="component" value="Unassembled WGS sequence"/>
</dbReference>
<gene>
    <name evidence="1" type="ORF">BXU00_01135</name>
</gene>
<dbReference type="InterPro" id="IPR038763">
    <property type="entry name" value="DHH_sf"/>
</dbReference>
<evidence type="ECO:0000313" key="1">
    <source>
        <dbReference type="EMBL" id="RIB35685.1"/>
    </source>
</evidence>
<reference evidence="1 2" key="1">
    <citation type="journal article" date="2018" name="Syst. Appl. Microbiol.">
        <title>A new symbiotic nanoarchaeote (Candidatus Nanoclepta minutus) and its host (Zestosphaera tikiterensis gen. nov., sp. nov.) from a New Zealand hot spring.</title>
        <authorList>
            <person name="St John E."/>
            <person name="Liu Y."/>
            <person name="Podar M."/>
            <person name="Stott M.B."/>
            <person name="Meneghin J."/>
            <person name="Chen Z."/>
            <person name="Lagutin K."/>
            <person name="Mitchell K."/>
            <person name="Reysenbach A.L."/>
        </authorList>
    </citation>
    <scope>NUCLEOTIDE SEQUENCE [LARGE SCALE GENOMIC DNA]</scope>
    <source>
        <strain evidence="1">NZ3</strain>
    </source>
</reference>
<dbReference type="PANTHER" id="PTHR42146">
    <property type="entry name" value="3',5'-CYCLIC-NUCLEOTIDE PHOSPHODIESTERASE"/>
    <property type="match status" value="1"/>
</dbReference>
<dbReference type="PANTHER" id="PTHR42146:SF1">
    <property type="entry name" value="OLIGORIBONUCLEASE NRNB"/>
    <property type="match status" value="1"/>
</dbReference>
<dbReference type="InterPro" id="IPR052968">
    <property type="entry name" value="Nucleotide_metab_enz"/>
</dbReference>
<dbReference type="EMBL" id="MWMI01000001">
    <property type="protein sequence ID" value="RIB35685.1"/>
    <property type="molecule type" value="Genomic_DNA"/>
</dbReference>
<dbReference type="SUPFAM" id="SSF64182">
    <property type="entry name" value="DHH phosphoesterases"/>
    <property type="match status" value="1"/>
</dbReference>
<dbReference type="AlphaFoldDB" id="A0A397WNM6"/>